<organism evidence="10 11">
    <name type="scientific">Cytobacillus solani</name>
    <dbReference type="NCBI Taxonomy" id="1637975"/>
    <lineage>
        <taxon>Bacteria</taxon>
        <taxon>Bacillati</taxon>
        <taxon>Bacillota</taxon>
        <taxon>Bacilli</taxon>
        <taxon>Bacillales</taxon>
        <taxon>Bacillaceae</taxon>
        <taxon>Cytobacillus</taxon>
    </lineage>
</organism>
<dbReference type="SUPFAM" id="SSF53335">
    <property type="entry name" value="S-adenosyl-L-methionine-dependent methyltransferases"/>
    <property type="match status" value="1"/>
</dbReference>
<keyword evidence="2" id="KW-0489">Methyltransferase</keyword>
<evidence type="ECO:0000256" key="1">
    <source>
        <dbReference type="ARBA" id="ARBA00010203"/>
    </source>
</evidence>
<dbReference type="InterPro" id="IPR002941">
    <property type="entry name" value="DNA_methylase_N4/N6"/>
</dbReference>
<evidence type="ECO:0000256" key="8">
    <source>
        <dbReference type="RuleBase" id="RU362026"/>
    </source>
</evidence>
<dbReference type="PRINTS" id="PR00508">
    <property type="entry name" value="S21N4MTFRASE"/>
</dbReference>
<reference evidence="10 11" key="1">
    <citation type="submission" date="2015-09" db="EMBL/GenBank/DDBJ databases">
        <title>Genome sequencing project for genomic taxonomy and phylogenomics of Bacillus-like bacteria.</title>
        <authorList>
            <person name="Liu B."/>
            <person name="Wang J."/>
            <person name="Zhu Y."/>
            <person name="Liu G."/>
            <person name="Chen Q."/>
            <person name="Chen Z."/>
            <person name="Lan J."/>
            <person name="Che J."/>
            <person name="Ge C."/>
            <person name="Shi H."/>
            <person name="Pan Z."/>
            <person name="Liu X."/>
        </authorList>
    </citation>
    <scope>NUCLEOTIDE SEQUENCE [LARGE SCALE GENOMIC DNA]</scope>
    <source>
        <strain evidence="10 11">FJAT-18043</strain>
    </source>
</reference>
<evidence type="ECO:0000313" key="11">
    <source>
        <dbReference type="Proteomes" id="UP000050996"/>
    </source>
</evidence>
<dbReference type="GO" id="GO:0009307">
    <property type="term" value="P:DNA restriction-modification system"/>
    <property type="evidence" value="ECO:0007669"/>
    <property type="project" value="UniProtKB-KW"/>
</dbReference>
<sequence>MAIFKGIEPNPYFTTELGEAYLADTKDLLKFIPDESIDLIMTSPPFALVRKKSYGNEDEQEYIQWFIKNFAYEFKRILKPTGSLVIDIGGAYKPKRPVRSLYHFELLTELCNGNPGFNLAQEFYWYNPSKMPSPIQWVNIEKIRVKDSVNPVWWLSKTDRPKSNNKNVLVPYKASMRRLLKNGYNSGRRPSQHVVSEKSWQKDNGGAIPSNFLGHNGEADFAKYIDEVYEEYMGNFEEYLLQRLSENFSDNVLEIANTSSSDRYLTACKQLGLKTHPARFPLVLPEFFIKFLTDENDIVFDPFGGSCVTAEVAEKLNRRWIASEITEEYLKGAKYRFFDLEEKLSEQSK</sequence>
<dbReference type="InterPro" id="IPR029063">
    <property type="entry name" value="SAM-dependent_MTases_sf"/>
</dbReference>
<evidence type="ECO:0000256" key="3">
    <source>
        <dbReference type="ARBA" id="ARBA00022679"/>
    </source>
</evidence>
<dbReference type="PROSITE" id="PS00093">
    <property type="entry name" value="N4_MTASE"/>
    <property type="match status" value="1"/>
</dbReference>
<evidence type="ECO:0000256" key="6">
    <source>
        <dbReference type="ARBA" id="ARBA00023125"/>
    </source>
</evidence>
<dbReference type="GO" id="GO:0003677">
    <property type="term" value="F:DNA binding"/>
    <property type="evidence" value="ECO:0007669"/>
    <property type="project" value="UniProtKB-KW"/>
</dbReference>
<protein>
    <recommendedName>
        <fullName evidence="8">Methyltransferase</fullName>
        <ecNumber evidence="8">2.1.1.-</ecNumber>
    </recommendedName>
</protein>
<dbReference type="PATRIC" id="fig|1637975.4.peg.1194"/>
<keyword evidence="11" id="KW-1185">Reference proteome</keyword>
<keyword evidence="6" id="KW-0238">DNA-binding</keyword>
<dbReference type="GO" id="GO:0008170">
    <property type="term" value="F:N-methyltransferase activity"/>
    <property type="evidence" value="ECO:0007669"/>
    <property type="project" value="InterPro"/>
</dbReference>
<evidence type="ECO:0000256" key="4">
    <source>
        <dbReference type="ARBA" id="ARBA00022691"/>
    </source>
</evidence>
<name>A0A0Q3VGT7_9BACI</name>
<proteinExistence type="inferred from homology"/>
<feature type="domain" description="DNA methylase N-4/N-6" evidence="9">
    <location>
        <begin position="37"/>
        <end position="334"/>
    </location>
</feature>
<dbReference type="Proteomes" id="UP000050996">
    <property type="component" value="Unassembled WGS sequence"/>
</dbReference>
<dbReference type="EMBL" id="LJIX01000006">
    <property type="protein sequence ID" value="KQL18403.1"/>
    <property type="molecule type" value="Genomic_DNA"/>
</dbReference>
<comment type="similarity">
    <text evidence="1">Belongs to the N(4)/N(6)-methyltransferase family. N(4) subfamily.</text>
</comment>
<dbReference type="AlphaFoldDB" id="A0A0Q3VGT7"/>
<dbReference type="GO" id="GO:0032259">
    <property type="term" value="P:methylation"/>
    <property type="evidence" value="ECO:0007669"/>
    <property type="project" value="UniProtKB-KW"/>
</dbReference>
<evidence type="ECO:0000313" key="10">
    <source>
        <dbReference type="EMBL" id="KQL18403.1"/>
    </source>
</evidence>
<evidence type="ECO:0000256" key="5">
    <source>
        <dbReference type="ARBA" id="ARBA00022747"/>
    </source>
</evidence>
<keyword evidence="5" id="KW-0680">Restriction system</keyword>
<dbReference type="Gene3D" id="3.40.50.150">
    <property type="entry name" value="Vaccinia Virus protein VP39"/>
    <property type="match status" value="2"/>
</dbReference>
<keyword evidence="3" id="KW-0808">Transferase</keyword>
<dbReference type="GO" id="GO:0015667">
    <property type="term" value="F:site-specific DNA-methyltransferase (cytosine-N4-specific) activity"/>
    <property type="evidence" value="ECO:0007669"/>
    <property type="project" value="UniProtKB-EC"/>
</dbReference>
<dbReference type="EC" id="2.1.1.-" evidence="8"/>
<evidence type="ECO:0000259" key="9">
    <source>
        <dbReference type="Pfam" id="PF01555"/>
    </source>
</evidence>
<dbReference type="InterPro" id="IPR001091">
    <property type="entry name" value="RM_Methyltransferase"/>
</dbReference>
<dbReference type="Pfam" id="PF01555">
    <property type="entry name" value="N6_N4_Mtase"/>
    <property type="match status" value="1"/>
</dbReference>
<comment type="caution">
    <text evidence="10">The sequence shown here is derived from an EMBL/GenBank/DDBJ whole genome shotgun (WGS) entry which is preliminary data.</text>
</comment>
<keyword evidence="4" id="KW-0949">S-adenosyl-L-methionine</keyword>
<dbReference type="InterPro" id="IPR017985">
    <property type="entry name" value="MeTrfase_CN4_CS"/>
</dbReference>
<evidence type="ECO:0000256" key="2">
    <source>
        <dbReference type="ARBA" id="ARBA00022603"/>
    </source>
</evidence>
<gene>
    <name evidence="10" type="ORF">AN957_07350</name>
</gene>
<dbReference type="RefSeq" id="WP_056683204.1">
    <property type="nucleotide sequence ID" value="NZ_LJIX01000006.1"/>
</dbReference>
<dbReference type="STRING" id="1637975.AN957_07350"/>
<evidence type="ECO:0000256" key="7">
    <source>
        <dbReference type="ARBA" id="ARBA00049120"/>
    </source>
</evidence>
<accession>A0A0Q3VGT7</accession>
<comment type="catalytic activity">
    <reaction evidence="7">
        <text>a 2'-deoxycytidine in DNA + S-adenosyl-L-methionine = an N(4)-methyl-2'-deoxycytidine in DNA + S-adenosyl-L-homocysteine + H(+)</text>
        <dbReference type="Rhea" id="RHEA:16857"/>
        <dbReference type="Rhea" id="RHEA-COMP:11369"/>
        <dbReference type="Rhea" id="RHEA-COMP:13674"/>
        <dbReference type="ChEBI" id="CHEBI:15378"/>
        <dbReference type="ChEBI" id="CHEBI:57856"/>
        <dbReference type="ChEBI" id="CHEBI:59789"/>
        <dbReference type="ChEBI" id="CHEBI:85452"/>
        <dbReference type="ChEBI" id="CHEBI:137933"/>
        <dbReference type="EC" id="2.1.1.113"/>
    </reaction>
</comment>